<feature type="domain" description="Histidine kinase" evidence="16">
    <location>
        <begin position="348"/>
        <end position="568"/>
    </location>
</feature>
<reference evidence="19 20" key="1">
    <citation type="submission" date="2019-04" db="EMBL/GenBank/DDBJ databases">
        <title>Pedobacter sp. AR-2-6 sp. nov., isolated from Arctic soil.</title>
        <authorList>
            <person name="Dahal R.H."/>
            <person name="Kim D.-U."/>
        </authorList>
    </citation>
    <scope>NUCLEOTIDE SEQUENCE [LARGE SCALE GENOMIC DNA]</scope>
    <source>
        <strain evidence="19 20">AR-2-6</strain>
    </source>
</reference>
<evidence type="ECO:0000256" key="9">
    <source>
        <dbReference type="ARBA" id="ARBA00022777"/>
    </source>
</evidence>
<comment type="subcellular location">
    <subcellularLocation>
        <location evidence="2">Cell inner membrane</location>
        <topology evidence="2">Multi-pass membrane protein</topology>
    </subcellularLocation>
</comment>
<dbReference type="AlphaFoldDB" id="A0A4U1CF60"/>
<evidence type="ECO:0000256" key="15">
    <source>
        <dbReference type="SAM" id="Phobius"/>
    </source>
</evidence>
<comment type="catalytic activity">
    <reaction evidence="1">
        <text>ATP + protein L-histidine = ADP + protein N-phospho-L-histidine.</text>
        <dbReference type="EC" id="2.7.13.3"/>
    </reaction>
</comment>
<dbReference type="SMART" id="SM00387">
    <property type="entry name" value="HATPase_c"/>
    <property type="match status" value="1"/>
</dbReference>
<dbReference type="Pfam" id="PF02518">
    <property type="entry name" value="HATPase_c"/>
    <property type="match status" value="1"/>
</dbReference>
<feature type="modified residue" description="Phosphohistidine" evidence="13">
    <location>
        <position position="762"/>
    </location>
</feature>
<dbReference type="SUPFAM" id="SSF55874">
    <property type="entry name" value="ATPase domain of HSP90 chaperone/DNA topoisomerase II/histidine kinase"/>
    <property type="match status" value="1"/>
</dbReference>
<evidence type="ECO:0000256" key="5">
    <source>
        <dbReference type="ARBA" id="ARBA00022519"/>
    </source>
</evidence>
<keyword evidence="12 15" id="KW-0472">Membrane</keyword>
<dbReference type="Gene3D" id="1.10.287.130">
    <property type="match status" value="1"/>
</dbReference>
<dbReference type="Gene3D" id="3.40.50.2300">
    <property type="match status" value="1"/>
</dbReference>
<evidence type="ECO:0000256" key="13">
    <source>
        <dbReference type="PROSITE-ProRule" id="PRU00110"/>
    </source>
</evidence>
<keyword evidence="8 15" id="KW-0812">Transmembrane</keyword>
<keyword evidence="5" id="KW-0997">Cell inner membrane</keyword>
<evidence type="ECO:0000313" key="19">
    <source>
        <dbReference type="EMBL" id="TKC03520.1"/>
    </source>
</evidence>
<dbReference type="InterPro" id="IPR003661">
    <property type="entry name" value="HisK_dim/P_dom"/>
</dbReference>
<dbReference type="Pfam" id="PF00072">
    <property type="entry name" value="Response_reg"/>
    <property type="match status" value="1"/>
</dbReference>
<keyword evidence="10" id="KW-0547">Nucleotide-binding</keyword>
<dbReference type="Proteomes" id="UP000310477">
    <property type="component" value="Unassembled WGS sequence"/>
</dbReference>
<dbReference type="InterPro" id="IPR036890">
    <property type="entry name" value="HATPase_C_sf"/>
</dbReference>
<keyword evidence="4" id="KW-1003">Cell membrane</keyword>
<accession>A0A4U1CF60</accession>
<evidence type="ECO:0000313" key="20">
    <source>
        <dbReference type="Proteomes" id="UP000310477"/>
    </source>
</evidence>
<evidence type="ECO:0000256" key="10">
    <source>
        <dbReference type="ARBA" id="ARBA00022840"/>
    </source>
</evidence>
<dbReference type="InterPro" id="IPR001789">
    <property type="entry name" value="Sig_transdc_resp-reg_receiver"/>
</dbReference>
<evidence type="ECO:0000256" key="3">
    <source>
        <dbReference type="ARBA" id="ARBA00012438"/>
    </source>
</evidence>
<evidence type="ECO:0000256" key="4">
    <source>
        <dbReference type="ARBA" id="ARBA00022475"/>
    </source>
</evidence>
<dbReference type="EMBL" id="SWBO01000001">
    <property type="protein sequence ID" value="TKC03520.1"/>
    <property type="molecule type" value="Genomic_DNA"/>
</dbReference>
<dbReference type="OrthoDB" id="9797097at2"/>
<evidence type="ECO:0000256" key="11">
    <source>
        <dbReference type="ARBA" id="ARBA00022989"/>
    </source>
</evidence>
<dbReference type="GO" id="GO:0000155">
    <property type="term" value="F:phosphorelay sensor kinase activity"/>
    <property type="evidence" value="ECO:0007669"/>
    <property type="project" value="InterPro"/>
</dbReference>
<evidence type="ECO:0000256" key="6">
    <source>
        <dbReference type="ARBA" id="ARBA00022553"/>
    </source>
</evidence>
<organism evidence="19 20">
    <name type="scientific">Pedobacter cryotolerans</name>
    <dbReference type="NCBI Taxonomy" id="2571270"/>
    <lineage>
        <taxon>Bacteria</taxon>
        <taxon>Pseudomonadati</taxon>
        <taxon>Bacteroidota</taxon>
        <taxon>Sphingobacteriia</taxon>
        <taxon>Sphingobacteriales</taxon>
        <taxon>Sphingobacteriaceae</taxon>
        <taxon>Pedobacter</taxon>
    </lineage>
</organism>
<evidence type="ECO:0000259" key="16">
    <source>
        <dbReference type="PROSITE" id="PS50109"/>
    </source>
</evidence>
<keyword evidence="6 14" id="KW-0597">Phosphoprotein</keyword>
<dbReference type="GO" id="GO:0009927">
    <property type="term" value="F:histidine phosphotransfer kinase activity"/>
    <property type="evidence" value="ECO:0007669"/>
    <property type="project" value="TreeGrafter"/>
</dbReference>
<dbReference type="PANTHER" id="PTHR43047">
    <property type="entry name" value="TWO-COMPONENT HISTIDINE PROTEIN KINASE"/>
    <property type="match status" value="1"/>
</dbReference>
<gene>
    <name evidence="19" type="ORF">FA045_02830</name>
</gene>
<dbReference type="Gene3D" id="1.20.120.160">
    <property type="entry name" value="HPT domain"/>
    <property type="match status" value="1"/>
</dbReference>
<dbReference type="Pfam" id="PF00512">
    <property type="entry name" value="HisKA"/>
    <property type="match status" value="1"/>
</dbReference>
<keyword evidence="10" id="KW-0067">ATP-binding</keyword>
<protein>
    <recommendedName>
        <fullName evidence="3">histidine kinase</fullName>
        <ecNumber evidence="3">2.7.13.3</ecNumber>
    </recommendedName>
</protein>
<feature type="domain" description="Response regulatory" evidence="17">
    <location>
        <begin position="589"/>
        <end position="704"/>
    </location>
</feature>
<dbReference type="PROSITE" id="PS50894">
    <property type="entry name" value="HPT"/>
    <property type="match status" value="1"/>
</dbReference>
<keyword evidence="7" id="KW-0808">Transferase</keyword>
<comment type="caution">
    <text evidence="19">The sequence shown here is derived from an EMBL/GenBank/DDBJ whole genome shotgun (WGS) entry which is preliminary data.</text>
</comment>
<evidence type="ECO:0000256" key="12">
    <source>
        <dbReference type="ARBA" id="ARBA00023136"/>
    </source>
</evidence>
<dbReference type="InterPro" id="IPR036097">
    <property type="entry name" value="HisK_dim/P_sf"/>
</dbReference>
<dbReference type="CDD" id="cd00082">
    <property type="entry name" value="HisKA"/>
    <property type="match status" value="1"/>
</dbReference>
<evidence type="ECO:0000256" key="8">
    <source>
        <dbReference type="ARBA" id="ARBA00022692"/>
    </source>
</evidence>
<dbReference type="InterPro" id="IPR008207">
    <property type="entry name" value="Sig_transdc_His_kin_Hpt_dom"/>
</dbReference>
<dbReference type="InterPro" id="IPR003594">
    <property type="entry name" value="HATPase_dom"/>
</dbReference>
<dbReference type="CDD" id="cd00156">
    <property type="entry name" value="REC"/>
    <property type="match status" value="1"/>
</dbReference>
<keyword evidence="11 15" id="KW-1133">Transmembrane helix</keyword>
<keyword evidence="20" id="KW-1185">Reference proteome</keyword>
<dbReference type="SMART" id="SM00448">
    <property type="entry name" value="REC"/>
    <property type="match status" value="1"/>
</dbReference>
<dbReference type="PROSITE" id="PS50110">
    <property type="entry name" value="RESPONSE_REGULATORY"/>
    <property type="match status" value="1"/>
</dbReference>
<evidence type="ECO:0000256" key="14">
    <source>
        <dbReference type="PROSITE-ProRule" id="PRU00169"/>
    </source>
</evidence>
<dbReference type="Pfam" id="PF01627">
    <property type="entry name" value="Hpt"/>
    <property type="match status" value="1"/>
</dbReference>
<feature type="modified residue" description="4-aspartylphosphate" evidence="14">
    <location>
        <position position="638"/>
    </location>
</feature>
<dbReference type="SUPFAM" id="SSF47226">
    <property type="entry name" value="Histidine-containing phosphotransfer domain, HPT domain"/>
    <property type="match status" value="1"/>
</dbReference>
<dbReference type="PRINTS" id="PR00344">
    <property type="entry name" value="BCTRLSENSOR"/>
</dbReference>
<dbReference type="Gene3D" id="3.30.565.10">
    <property type="entry name" value="Histidine kinase-like ATPase, C-terminal domain"/>
    <property type="match status" value="1"/>
</dbReference>
<dbReference type="PROSITE" id="PS50109">
    <property type="entry name" value="HIS_KIN"/>
    <property type="match status" value="1"/>
</dbReference>
<sequence>MVNQKRFIEATKGKIIIGFLLACFALLLAWGISKFVFGEMLNTVEQLSAPNNRLRIVNELSHQTARLDQLQKDQAFNNDANKNNFILKTRRLRKSLDTLSQLYERDTAQLLRIKSIKKLLADRDKQFLAYLKVRETLVNTKSFSNEVKKLNELVSQRSREADSAVLTTRTSTSTTTIAPEDDGRSKGFLNRLFGKKKAEVYKIIDEEFQVKRDTLNAAVEDSVMMGIESSLLTIEKEQQYKSNRFLKKEAELANASNLITQQMLTLLREVEAETVAQIDERNTEAKDVVGEGIIQITIIIVVFFLMTLILGYWILKDIGKSNRYRIALEEAKEEAEYHGSAKQRFLSNMSHEIRTPLQSILGYSELIMREENPNPKHIKAIHSSSTHLLQIVNEVLDYNRIISGKFSFNPQDFNMAKLLDEVTAGIIPLADKKQIKFIRNISIDEHHFVNGDPFRLKQILFNVLGNAVKFTVNGSVIFKVTAKQTAKEIYFNFIVEDTGIGFDDANVNVIFKEFEQIEKPAHHIVNKEGTGLGLAIVKELVDNQGGRIEVKSTINVGTTFSISLKYNLAEENLSEAQLDEPKNHLFKPKVWVIDDDLLILELCALIFTQHQVPFAKFSTAAQCLNASVDDDIKYVLLDMRLPDMYGLDLFALLKEKMPNDVKFYAITAQVLPNEKDHVIAAGLDGLITKPFKASDLLSIFDETLVADQVAYDLNSLERMTMGDKDMLAKILIQFKKDCLNDIDELRFNVDGQDVEKARLIIHRLAGRIAQIGANELGTAFRILEQEVADKQKIEAQEQKRMEILIAKLNQLIDQLLTAN</sequence>
<dbReference type="InterPro" id="IPR005467">
    <property type="entry name" value="His_kinase_dom"/>
</dbReference>
<feature type="domain" description="HPt" evidence="18">
    <location>
        <begin position="723"/>
        <end position="819"/>
    </location>
</feature>
<dbReference type="FunFam" id="3.30.565.10:FF:000010">
    <property type="entry name" value="Sensor histidine kinase RcsC"/>
    <property type="match status" value="1"/>
</dbReference>
<dbReference type="SMART" id="SM00388">
    <property type="entry name" value="HisKA"/>
    <property type="match status" value="1"/>
</dbReference>
<dbReference type="PANTHER" id="PTHR43047:SF72">
    <property type="entry name" value="OSMOSENSING HISTIDINE PROTEIN KINASE SLN1"/>
    <property type="match status" value="1"/>
</dbReference>
<keyword evidence="9" id="KW-0418">Kinase</keyword>
<dbReference type="SUPFAM" id="SSF52172">
    <property type="entry name" value="CheY-like"/>
    <property type="match status" value="1"/>
</dbReference>
<evidence type="ECO:0000256" key="1">
    <source>
        <dbReference type="ARBA" id="ARBA00000085"/>
    </source>
</evidence>
<evidence type="ECO:0000256" key="7">
    <source>
        <dbReference type="ARBA" id="ARBA00022679"/>
    </source>
</evidence>
<proteinExistence type="predicted"/>
<dbReference type="InterPro" id="IPR036641">
    <property type="entry name" value="HPT_dom_sf"/>
</dbReference>
<evidence type="ECO:0000259" key="17">
    <source>
        <dbReference type="PROSITE" id="PS50110"/>
    </source>
</evidence>
<name>A0A4U1CF60_9SPHI</name>
<dbReference type="InterPro" id="IPR004358">
    <property type="entry name" value="Sig_transdc_His_kin-like_C"/>
</dbReference>
<evidence type="ECO:0000259" key="18">
    <source>
        <dbReference type="PROSITE" id="PS50894"/>
    </source>
</evidence>
<feature type="transmembrane region" description="Helical" evidence="15">
    <location>
        <begin position="292"/>
        <end position="315"/>
    </location>
</feature>
<dbReference type="GO" id="GO:0005886">
    <property type="term" value="C:plasma membrane"/>
    <property type="evidence" value="ECO:0007669"/>
    <property type="project" value="UniProtKB-SubCell"/>
</dbReference>
<dbReference type="InterPro" id="IPR011006">
    <property type="entry name" value="CheY-like_superfamily"/>
</dbReference>
<dbReference type="SUPFAM" id="SSF47384">
    <property type="entry name" value="Homodimeric domain of signal transducing histidine kinase"/>
    <property type="match status" value="1"/>
</dbReference>
<dbReference type="EC" id="2.7.13.3" evidence="3"/>
<evidence type="ECO:0000256" key="2">
    <source>
        <dbReference type="ARBA" id="ARBA00004429"/>
    </source>
</evidence>
<dbReference type="RefSeq" id="WP_136874221.1">
    <property type="nucleotide sequence ID" value="NZ_SWBO01000001.1"/>
</dbReference>